<accession>A0A1H6FIS7</accession>
<keyword evidence="9" id="KW-1133">Transmembrane helix</keyword>
<dbReference type="EMBL" id="FNWJ01000001">
    <property type="protein sequence ID" value="SEH10312.1"/>
    <property type="molecule type" value="Genomic_DNA"/>
</dbReference>
<dbReference type="InterPro" id="IPR003661">
    <property type="entry name" value="HisK_dim/P_dom"/>
</dbReference>
<name>A0A1H6FIS7_THEAL</name>
<evidence type="ECO:0000256" key="5">
    <source>
        <dbReference type="ARBA" id="ARBA00022679"/>
    </source>
</evidence>
<dbReference type="PROSITE" id="PS50109">
    <property type="entry name" value="HIS_KIN"/>
    <property type="match status" value="1"/>
</dbReference>
<dbReference type="InterPro" id="IPR004358">
    <property type="entry name" value="Sig_transdc_His_kin-like_C"/>
</dbReference>
<dbReference type="AlphaFoldDB" id="A0A1H6FIS7"/>
<dbReference type="RefSeq" id="WP_093115348.1">
    <property type="nucleotide sequence ID" value="NZ_FNWJ01000001.1"/>
</dbReference>
<dbReference type="InterPro" id="IPR036097">
    <property type="entry name" value="HisK_dim/P_sf"/>
</dbReference>
<keyword evidence="7" id="KW-0902">Two-component regulatory system</keyword>
<evidence type="ECO:0000256" key="8">
    <source>
        <dbReference type="SAM" id="MobiDB-lite"/>
    </source>
</evidence>
<dbReference type="InterPro" id="IPR036890">
    <property type="entry name" value="HATPase_C_sf"/>
</dbReference>
<keyword evidence="9" id="KW-0472">Membrane</keyword>
<dbReference type="PANTHER" id="PTHR43711">
    <property type="entry name" value="TWO-COMPONENT HISTIDINE KINASE"/>
    <property type="match status" value="1"/>
</dbReference>
<dbReference type="SUPFAM" id="SSF55874">
    <property type="entry name" value="ATPase domain of HSP90 chaperone/DNA topoisomerase II/histidine kinase"/>
    <property type="match status" value="1"/>
</dbReference>
<protein>
    <recommendedName>
        <fullName evidence="3">histidine kinase</fullName>
        <ecNumber evidence="3">2.7.13.3</ecNumber>
    </recommendedName>
</protein>
<evidence type="ECO:0000256" key="1">
    <source>
        <dbReference type="ARBA" id="ARBA00000085"/>
    </source>
</evidence>
<dbReference type="SUPFAM" id="SSF47384">
    <property type="entry name" value="Homodimeric domain of signal transducing histidine kinase"/>
    <property type="match status" value="1"/>
</dbReference>
<dbReference type="Gene3D" id="3.30.565.10">
    <property type="entry name" value="Histidine kinase-like ATPase, C-terminal domain"/>
    <property type="match status" value="1"/>
</dbReference>
<dbReference type="OrthoDB" id="9813151at2"/>
<evidence type="ECO:0000259" key="10">
    <source>
        <dbReference type="PROSITE" id="PS50109"/>
    </source>
</evidence>
<dbReference type="PANTHER" id="PTHR43711:SF1">
    <property type="entry name" value="HISTIDINE KINASE 1"/>
    <property type="match status" value="1"/>
</dbReference>
<dbReference type="PRINTS" id="PR00344">
    <property type="entry name" value="BCTRLSENSOR"/>
</dbReference>
<dbReference type="Pfam" id="PF00512">
    <property type="entry name" value="HisKA"/>
    <property type="match status" value="1"/>
</dbReference>
<evidence type="ECO:0000256" key="9">
    <source>
        <dbReference type="SAM" id="Phobius"/>
    </source>
</evidence>
<dbReference type="Pfam" id="PF02518">
    <property type="entry name" value="HATPase_c"/>
    <property type="match status" value="1"/>
</dbReference>
<dbReference type="Gene3D" id="1.10.287.130">
    <property type="match status" value="1"/>
</dbReference>
<dbReference type="EC" id="2.7.13.3" evidence="3"/>
<organism evidence="11 12">
    <name type="scientific">Thermoleophilum album</name>
    <dbReference type="NCBI Taxonomy" id="29539"/>
    <lineage>
        <taxon>Bacteria</taxon>
        <taxon>Bacillati</taxon>
        <taxon>Actinomycetota</taxon>
        <taxon>Thermoleophilia</taxon>
        <taxon>Thermoleophilales</taxon>
        <taxon>Thermoleophilaceae</taxon>
        <taxon>Thermoleophilum</taxon>
    </lineage>
</organism>
<dbReference type="CDD" id="cd00082">
    <property type="entry name" value="HisKA"/>
    <property type="match status" value="1"/>
</dbReference>
<evidence type="ECO:0000256" key="6">
    <source>
        <dbReference type="ARBA" id="ARBA00022777"/>
    </source>
</evidence>
<evidence type="ECO:0000256" key="7">
    <source>
        <dbReference type="ARBA" id="ARBA00023012"/>
    </source>
</evidence>
<feature type="transmembrane region" description="Helical" evidence="9">
    <location>
        <begin position="20"/>
        <end position="39"/>
    </location>
</feature>
<reference evidence="12" key="1">
    <citation type="submission" date="2016-10" db="EMBL/GenBank/DDBJ databases">
        <authorList>
            <person name="Varghese N."/>
            <person name="Submissions S."/>
        </authorList>
    </citation>
    <scope>NUCLEOTIDE SEQUENCE [LARGE SCALE GENOMIC DNA]</scope>
    <source>
        <strain evidence="12">ATCC 35263</strain>
    </source>
</reference>
<sequence>MLLFGSALSLSPIHHPAATGLMSLSLIGVPLLAGCLLRGRLHRRGRAARPIGDRAPDSLGGERAARLVACLAGSKVGAEDLRSRLAAIERALNDEFGTGESPSDGFRLSLSNSPPSAPDGLVRSLPCERGRAWLVLPRTVSSDQMEPLLALLGPLVDLCREQDQTRRVLADADRQKREGVLRTALLQAASHELRSPLAAIRACAEALSYTHQQASGEVRELVAALDAESRRLQRIVEDLLDLARNDAGRLPVRVRACSIEDLLSSVIGELGPEQANRVTLEVTPPIPLCLCDPGHIRHAVRNLLDNALRVSPPEERVDVRVTSGPAGVVVAFSDRGPGVPKQLRRAIFEPFVQGPRRGGSGLGLAVAKSLVEANGGRLWLASSCARERPVGPQQTRSSVARRRSATRGATFRLLLPIAAREPQVVPDSQRHVSKQLTTGTSGRTDHYVPAGDGRPTV</sequence>
<dbReference type="CDD" id="cd00075">
    <property type="entry name" value="HATPase"/>
    <property type="match status" value="1"/>
</dbReference>
<dbReference type="Proteomes" id="UP000222056">
    <property type="component" value="Unassembled WGS sequence"/>
</dbReference>
<dbReference type="STRING" id="29539.SAMN02745716_0161"/>
<keyword evidence="6 11" id="KW-0418">Kinase</keyword>
<dbReference type="InterPro" id="IPR003594">
    <property type="entry name" value="HATPase_dom"/>
</dbReference>
<comment type="subcellular location">
    <subcellularLocation>
        <location evidence="2">Cell membrane</location>
    </subcellularLocation>
</comment>
<keyword evidence="9" id="KW-0812">Transmembrane</keyword>
<keyword evidence="4" id="KW-0597">Phosphoprotein</keyword>
<comment type="catalytic activity">
    <reaction evidence="1">
        <text>ATP + protein L-histidine = ADP + protein N-phospho-L-histidine.</text>
        <dbReference type="EC" id="2.7.13.3"/>
    </reaction>
</comment>
<evidence type="ECO:0000256" key="2">
    <source>
        <dbReference type="ARBA" id="ARBA00004236"/>
    </source>
</evidence>
<evidence type="ECO:0000313" key="11">
    <source>
        <dbReference type="EMBL" id="SEH10312.1"/>
    </source>
</evidence>
<dbReference type="SMART" id="SM00387">
    <property type="entry name" value="HATPase_c"/>
    <property type="match status" value="1"/>
</dbReference>
<evidence type="ECO:0000256" key="3">
    <source>
        <dbReference type="ARBA" id="ARBA00012438"/>
    </source>
</evidence>
<feature type="domain" description="Histidine kinase" evidence="10">
    <location>
        <begin position="188"/>
        <end position="419"/>
    </location>
</feature>
<dbReference type="SMART" id="SM00388">
    <property type="entry name" value="HisKA"/>
    <property type="match status" value="1"/>
</dbReference>
<proteinExistence type="predicted"/>
<dbReference type="InterPro" id="IPR050736">
    <property type="entry name" value="Sensor_HK_Regulatory"/>
</dbReference>
<dbReference type="GO" id="GO:0005886">
    <property type="term" value="C:plasma membrane"/>
    <property type="evidence" value="ECO:0007669"/>
    <property type="project" value="UniProtKB-SubCell"/>
</dbReference>
<dbReference type="InterPro" id="IPR005467">
    <property type="entry name" value="His_kinase_dom"/>
</dbReference>
<evidence type="ECO:0000256" key="4">
    <source>
        <dbReference type="ARBA" id="ARBA00022553"/>
    </source>
</evidence>
<gene>
    <name evidence="11" type="ORF">SAMN02745716_0161</name>
</gene>
<feature type="region of interest" description="Disordered" evidence="8">
    <location>
        <begin position="423"/>
        <end position="457"/>
    </location>
</feature>
<evidence type="ECO:0000313" key="12">
    <source>
        <dbReference type="Proteomes" id="UP000222056"/>
    </source>
</evidence>
<dbReference type="GO" id="GO:0000155">
    <property type="term" value="F:phosphorelay sensor kinase activity"/>
    <property type="evidence" value="ECO:0007669"/>
    <property type="project" value="InterPro"/>
</dbReference>
<keyword evidence="12" id="KW-1185">Reference proteome</keyword>
<keyword evidence="5" id="KW-0808">Transferase</keyword>